<evidence type="ECO:0000256" key="8">
    <source>
        <dbReference type="SAM" id="MobiDB-lite"/>
    </source>
</evidence>
<evidence type="ECO:0000256" key="6">
    <source>
        <dbReference type="ARBA" id="ARBA00035113"/>
    </source>
</evidence>
<evidence type="ECO:0000256" key="7">
    <source>
        <dbReference type="PROSITE-ProRule" id="PRU00175"/>
    </source>
</evidence>
<comment type="caution">
    <text evidence="10">The sequence shown here is derived from an EMBL/GenBank/DDBJ whole genome shotgun (WGS) entry which is preliminary data.</text>
</comment>
<feature type="region of interest" description="Disordered" evidence="8">
    <location>
        <begin position="292"/>
        <end position="411"/>
    </location>
</feature>
<dbReference type="GO" id="GO:0008270">
    <property type="term" value="F:zinc ion binding"/>
    <property type="evidence" value="ECO:0007669"/>
    <property type="project" value="UniProtKB-KW"/>
</dbReference>
<dbReference type="GO" id="GO:0016567">
    <property type="term" value="P:protein ubiquitination"/>
    <property type="evidence" value="ECO:0007669"/>
    <property type="project" value="TreeGrafter"/>
</dbReference>
<dbReference type="GO" id="GO:0043022">
    <property type="term" value="F:ribosome binding"/>
    <property type="evidence" value="ECO:0007669"/>
    <property type="project" value="TreeGrafter"/>
</dbReference>
<keyword evidence="4 7" id="KW-0479">Metal-binding</keyword>
<dbReference type="InterPro" id="IPR041888">
    <property type="entry name" value="RING-HC_ZNF598/HEL2"/>
</dbReference>
<organism evidence="10 11">
    <name type="scientific">Aphidius gifuensis</name>
    <name type="common">Parasitoid wasp</name>
    <dbReference type="NCBI Taxonomy" id="684658"/>
    <lineage>
        <taxon>Eukaryota</taxon>
        <taxon>Metazoa</taxon>
        <taxon>Ecdysozoa</taxon>
        <taxon>Arthropoda</taxon>
        <taxon>Hexapoda</taxon>
        <taxon>Insecta</taxon>
        <taxon>Pterygota</taxon>
        <taxon>Neoptera</taxon>
        <taxon>Endopterygota</taxon>
        <taxon>Hymenoptera</taxon>
        <taxon>Apocrita</taxon>
        <taxon>Ichneumonoidea</taxon>
        <taxon>Braconidae</taxon>
        <taxon>Aphidiinae</taxon>
        <taxon>Aphidius</taxon>
    </lineage>
</organism>
<protein>
    <recommendedName>
        <fullName evidence="3">RING-type E3 ubiquitin transferase</fullName>
        <ecNumber evidence="3">2.3.2.27</ecNumber>
    </recommendedName>
</protein>
<feature type="compositionally biased region" description="Low complexity" evidence="8">
    <location>
        <begin position="8"/>
        <end position="22"/>
    </location>
</feature>
<dbReference type="PANTHER" id="PTHR22938">
    <property type="entry name" value="ZINC FINGER PROTEIN 598"/>
    <property type="match status" value="1"/>
</dbReference>
<dbReference type="PROSITE" id="PS50089">
    <property type="entry name" value="ZF_RING_2"/>
    <property type="match status" value="1"/>
</dbReference>
<comment type="similarity">
    <text evidence="6">Belongs to the ZNF598/HEL2 family.</text>
</comment>
<dbReference type="Pfam" id="PF25447">
    <property type="entry name" value="RING_ZNF598"/>
    <property type="match status" value="1"/>
</dbReference>
<dbReference type="Proteomes" id="UP000639338">
    <property type="component" value="Unassembled WGS sequence"/>
</dbReference>
<dbReference type="CDD" id="cd16615">
    <property type="entry name" value="RING-HC_ZNF598"/>
    <property type="match status" value="1"/>
</dbReference>
<comment type="catalytic activity">
    <reaction evidence="1">
        <text>S-ubiquitinyl-[E2 ubiquitin-conjugating enzyme]-L-cysteine + [acceptor protein]-L-lysine = [E2 ubiquitin-conjugating enzyme]-L-cysteine + N(6)-ubiquitinyl-[acceptor protein]-L-lysine.</text>
        <dbReference type="EC" id="2.3.2.27"/>
    </reaction>
</comment>
<keyword evidence="4 7" id="KW-0863">Zinc-finger</keyword>
<comment type="pathway">
    <text evidence="2">Protein modification; protein ubiquitination.</text>
</comment>
<dbReference type="SMART" id="SM00355">
    <property type="entry name" value="ZnF_C2H2"/>
    <property type="match status" value="4"/>
</dbReference>
<dbReference type="EMBL" id="JACMRX010000005">
    <property type="protein sequence ID" value="KAF7989786.1"/>
    <property type="molecule type" value="Genomic_DNA"/>
</dbReference>
<dbReference type="PANTHER" id="PTHR22938:SF0">
    <property type="entry name" value="E3 UBIQUITIN-PROTEIN LIGASE ZNF598"/>
    <property type="match status" value="1"/>
</dbReference>
<name>A0A834XN61_APHGI</name>
<dbReference type="InterPro" id="IPR056437">
    <property type="entry name" value="Znf-C2H2_ZNF598/HEL2"/>
</dbReference>
<feature type="domain" description="RING-type" evidence="9">
    <location>
        <begin position="32"/>
        <end position="72"/>
    </location>
</feature>
<feature type="compositionally biased region" description="Low complexity" evidence="8">
    <location>
        <begin position="375"/>
        <end position="386"/>
    </location>
</feature>
<dbReference type="OrthoDB" id="3838338at2759"/>
<accession>A0A834XN61</accession>
<dbReference type="InterPro" id="IPR001841">
    <property type="entry name" value="Znf_RING"/>
</dbReference>
<dbReference type="SUPFAM" id="SSF57850">
    <property type="entry name" value="RING/U-box"/>
    <property type="match status" value="1"/>
</dbReference>
<dbReference type="GO" id="GO:0061630">
    <property type="term" value="F:ubiquitin protein ligase activity"/>
    <property type="evidence" value="ECO:0007669"/>
    <property type="project" value="UniProtKB-EC"/>
</dbReference>
<dbReference type="GO" id="GO:0072344">
    <property type="term" value="P:rescue of stalled ribosome"/>
    <property type="evidence" value="ECO:0007669"/>
    <property type="project" value="InterPro"/>
</dbReference>
<evidence type="ECO:0000313" key="11">
    <source>
        <dbReference type="Proteomes" id="UP000639338"/>
    </source>
</evidence>
<dbReference type="InterPro" id="IPR013083">
    <property type="entry name" value="Znf_RING/FYVE/PHD"/>
</dbReference>
<dbReference type="EC" id="2.3.2.27" evidence="3"/>
<evidence type="ECO:0000259" key="9">
    <source>
        <dbReference type="PROSITE" id="PS50089"/>
    </source>
</evidence>
<keyword evidence="11" id="KW-1185">Reference proteome</keyword>
<feature type="compositionally biased region" description="Polar residues" evidence="8">
    <location>
        <begin position="353"/>
        <end position="369"/>
    </location>
</feature>
<gene>
    <name evidence="10" type="ORF">HCN44_008460</name>
</gene>
<evidence type="ECO:0000313" key="10">
    <source>
        <dbReference type="EMBL" id="KAF7989786.1"/>
    </source>
</evidence>
<evidence type="ECO:0000256" key="3">
    <source>
        <dbReference type="ARBA" id="ARBA00012483"/>
    </source>
</evidence>
<reference evidence="10 11" key="1">
    <citation type="submission" date="2020-08" db="EMBL/GenBank/DDBJ databases">
        <title>Aphidius gifuensis genome sequencing and assembly.</title>
        <authorList>
            <person name="Du Z."/>
        </authorList>
    </citation>
    <scope>NUCLEOTIDE SEQUENCE [LARGE SCALE GENOMIC DNA]</scope>
    <source>
        <strain evidence="10">YNYX2018</strain>
        <tissue evidence="10">Adults</tissue>
    </source>
</reference>
<dbReference type="InterPro" id="IPR013087">
    <property type="entry name" value="Znf_C2H2_type"/>
</dbReference>
<evidence type="ECO:0000256" key="2">
    <source>
        <dbReference type="ARBA" id="ARBA00004906"/>
    </source>
</evidence>
<feature type="region of interest" description="Disordered" evidence="8">
    <location>
        <begin position="1"/>
        <end position="22"/>
    </location>
</feature>
<keyword evidence="5" id="KW-0862">Zinc</keyword>
<dbReference type="AlphaFoldDB" id="A0A834XN61"/>
<proteinExistence type="inferred from homology"/>
<feature type="region of interest" description="Disordered" evidence="8">
    <location>
        <begin position="424"/>
        <end position="464"/>
    </location>
</feature>
<dbReference type="PROSITE" id="PS00028">
    <property type="entry name" value="ZINC_FINGER_C2H2_1"/>
    <property type="match status" value="1"/>
</dbReference>
<dbReference type="Pfam" id="PF23230">
    <property type="entry name" value="zf-C2H2_13"/>
    <property type="match status" value="1"/>
</dbReference>
<evidence type="ECO:0000256" key="5">
    <source>
        <dbReference type="ARBA" id="ARBA00022833"/>
    </source>
</evidence>
<feature type="compositionally biased region" description="Low complexity" evidence="8">
    <location>
        <begin position="309"/>
        <end position="334"/>
    </location>
</feature>
<sequence>MSEERETSSNTSSINNNDDNNNNNNNNNNGTCVVCYKNVEIYSIGMCEHPVCYECSTRMRVLCRQNECPICRQDLPKVVFIKKIKPFRDIIKGNLLDTRYNIFFDNTYIQEKFTRLLSHICPICKGNKKLFGAFTGLKDHMRREHDLHYCDLCVDNLKIFTNERRCYTRFDLGLHRRKGDKDDKSHRGHPLCEFCECRYMDNDELFRHLRRDHLFCHFCDADGLHQYYNSYDYLRDHFSKEHYLCEEGPCADEKFTSVFRSDIDLKAHKSSVHSKFMGKAAAKQARTLELEFTLAPRGDNNRNNRRGHQQSNNNNQTLSSPSSSSYNSRNNNTRDYYDTTDGDSSYLHESEMPSASSMKQPDVQSTQEFPSLGNAAAAASSSSTTTGPVNFSHTKSKGGRGALGSSDNGSNSGLSNIVNLNVYSSSSSSGGGSSSNNNNNNNITKNNNNNNNNNKTSSSVIQTSSSPNVSIQLLNYQKKLMIFQHLVVIVHQLKIQHIQQHKIQDNGQK</sequence>
<evidence type="ECO:0000256" key="4">
    <source>
        <dbReference type="ARBA" id="ARBA00022771"/>
    </source>
</evidence>
<evidence type="ECO:0000256" key="1">
    <source>
        <dbReference type="ARBA" id="ARBA00000900"/>
    </source>
</evidence>
<dbReference type="InterPro" id="IPR044288">
    <property type="entry name" value="ZNF598/HEL2"/>
</dbReference>
<dbReference type="Gene3D" id="3.30.40.10">
    <property type="entry name" value="Zinc/RING finger domain, C3HC4 (zinc finger)"/>
    <property type="match status" value="1"/>
</dbReference>